<reference evidence="1" key="1">
    <citation type="submission" date="2020-08" db="EMBL/GenBank/DDBJ databases">
        <title>Multicomponent nature underlies the extraordinary mechanical properties of spider dragline silk.</title>
        <authorList>
            <person name="Kono N."/>
            <person name="Nakamura H."/>
            <person name="Mori M."/>
            <person name="Yoshida Y."/>
            <person name="Ohtoshi R."/>
            <person name="Malay A.D."/>
            <person name="Moran D.A.P."/>
            <person name="Tomita M."/>
            <person name="Numata K."/>
            <person name="Arakawa K."/>
        </authorList>
    </citation>
    <scope>NUCLEOTIDE SEQUENCE</scope>
</reference>
<accession>A0A8X6TVF4</accession>
<protein>
    <submittedName>
        <fullName evidence="1">Uncharacterized protein</fullName>
    </submittedName>
</protein>
<name>A0A8X6TVF4_NEPPI</name>
<organism evidence="1 2">
    <name type="scientific">Nephila pilipes</name>
    <name type="common">Giant wood spider</name>
    <name type="synonym">Nephila maculata</name>
    <dbReference type="NCBI Taxonomy" id="299642"/>
    <lineage>
        <taxon>Eukaryota</taxon>
        <taxon>Metazoa</taxon>
        <taxon>Ecdysozoa</taxon>
        <taxon>Arthropoda</taxon>
        <taxon>Chelicerata</taxon>
        <taxon>Arachnida</taxon>
        <taxon>Araneae</taxon>
        <taxon>Araneomorphae</taxon>
        <taxon>Entelegynae</taxon>
        <taxon>Araneoidea</taxon>
        <taxon>Nephilidae</taxon>
        <taxon>Nephila</taxon>
    </lineage>
</organism>
<keyword evidence="2" id="KW-1185">Reference proteome</keyword>
<dbReference type="AlphaFoldDB" id="A0A8X6TVF4"/>
<proteinExistence type="predicted"/>
<dbReference type="Proteomes" id="UP000887013">
    <property type="component" value="Unassembled WGS sequence"/>
</dbReference>
<gene>
    <name evidence="1" type="ORF">NPIL_47691</name>
</gene>
<evidence type="ECO:0000313" key="2">
    <source>
        <dbReference type="Proteomes" id="UP000887013"/>
    </source>
</evidence>
<comment type="caution">
    <text evidence="1">The sequence shown here is derived from an EMBL/GenBank/DDBJ whole genome shotgun (WGS) entry which is preliminary data.</text>
</comment>
<dbReference type="EMBL" id="BMAW01114216">
    <property type="protein sequence ID" value="GFT60779.1"/>
    <property type="molecule type" value="Genomic_DNA"/>
</dbReference>
<sequence>MTCHEGQRHYGVENRRLKDRCEHTLATDKRQEMIENTISGALIIEVKFEDLTSEKLGATVFAECDKVTKVHWELGKARPEFLHRETNFPNLFE</sequence>
<evidence type="ECO:0000313" key="1">
    <source>
        <dbReference type="EMBL" id="GFT60779.1"/>
    </source>
</evidence>